<evidence type="ECO:0000313" key="3">
    <source>
        <dbReference type="EMBL" id="KAK0176188.1"/>
    </source>
</evidence>
<dbReference type="PANTHER" id="PTHR10380">
    <property type="entry name" value="CUTICLE PROTEIN"/>
    <property type="match status" value="1"/>
</dbReference>
<evidence type="ECO:0000256" key="1">
    <source>
        <dbReference type="PROSITE-ProRule" id="PRU00497"/>
    </source>
</evidence>
<dbReference type="EMBL" id="JAQQBS010000001">
    <property type="protein sequence ID" value="KAK0176188.1"/>
    <property type="molecule type" value="Genomic_DNA"/>
</dbReference>
<gene>
    <name evidence="3" type="ORF">PV328_000347</name>
</gene>
<feature type="compositionally biased region" description="Low complexity" evidence="2">
    <location>
        <begin position="97"/>
        <end position="114"/>
    </location>
</feature>
<comment type="caution">
    <text evidence="3">The sequence shown here is derived from an EMBL/GenBank/DDBJ whole genome shotgun (WGS) entry which is preliminary data.</text>
</comment>
<evidence type="ECO:0000256" key="2">
    <source>
        <dbReference type="SAM" id="MobiDB-lite"/>
    </source>
</evidence>
<dbReference type="GO" id="GO:0008010">
    <property type="term" value="F:structural constituent of chitin-based larval cuticle"/>
    <property type="evidence" value="ECO:0007669"/>
    <property type="project" value="TreeGrafter"/>
</dbReference>
<reference evidence="3" key="1">
    <citation type="journal article" date="2023" name="bioRxiv">
        <title>Scaffold-level genome assemblies of two parasitoid biocontrol wasps reveal the parthenogenesis mechanism and an associated novel virus.</title>
        <authorList>
            <person name="Inwood S."/>
            <person name="Skelly J."/>
            <person name="Guhlin J."/>
            <person name="Harrop T."/>
            <person name="Goldson S."/>
            <person name="Dearden P."/>
        </authorList>
    </citation>
    <scope>NUCLEOTIDE SEQUENCE</scope>
    <source>
        <strain evidence="3">Irish</strain>
        <tissue evidence="3">Whole body</tissue>
    </source>
</reference>
<dbReference type="GO" id="GO:0062129">
    <property type="term" value="C:chitin-based extracellular matrix"/>
    <property type="evidence" value="ECO:0007669"/>
    <property type="project" value="TreeGrafter"/>
</dbReference>
<proteinExistence type="predicted"/>
<dbReference type="PROSITE" id="PS51155">
    <property type="entry name" value="CHIT_BIND_RR_2"/>
    <property type="match status" value="1"/>
</dbReference>
<feature type="region of interest" description="Disordered" evidence="2">
    <location>
        <begin position="90"/>
        <end position="114"/>
    </location>
</feature>
<evidence type="ECO:0008006" key="5">
    <source>
        <dbReference type="Google" id="ProtNLM"/>
    </source>
</evidence>
<name>A0AA39FV18_9HYME</name>
<reference evidence="3" key="2">
    <citation type="submission" date="2023-03" db="EMBL/GenBank/DDBJ databases">
        <authorList>
            <person name="Inwood S.N."/>
            <person name="Skelly J.G."/>
            <person name="Guhlin J."/>
            <person name="Harrop T.W.R."/>
            <person name="Goldson S.G."/>
            <person name="Dearden P.K."/>
        </authorList>
    </citation>
    <scope>NUCLEOTIDE SEQUENCE</scope>
    <source>
        <strain evidence="3">Irish</strain>
        <tissue evidence="3">Whole body</tissue>
    </source>
</reference>
<accession>A0AA39FV18</accession>
<dbReference type="Pfam" id="PF00379">
    <property type="entry name" value="Chitin_bind_4"/>
    <property type="match status" value="1"/>
</dbReference>
<dbReference type="PANTHER" id="PTHR10380:SF196">
    <property type="entry name" value="CUTICULAR PROTEIN 72EA"/>
    <property type="match status" value="1"/>
</dbReference>
<dbReference type="AlphaFoldDB" id="A0AA39FV18"/>
<dbReference type="Proteomes" id="UP001168990">
    <property type="component" value="Unassembled WGS sequence"/>
</dbReference>
<keyword evidence="4" id="KW-1185">Reference proteome</keyword>
<keyword evidence="1" id="KW-0193">Cuticle</keyword>
<sequence length="385" mass="42603">MSLIITTMMIKKLIVSVGIVLGMVTVTLAQPRRVLQLIDGRPTVVDNGHLLDTSSEMTITNSDQRHQTSNLNGHQEDAVKLSVINENENKQNHLHQQHQQQQQQQQQQNEQNLQQQNDLTADNIRSPGAPIGPDGQVILAKELARNAAAIATTSGTILVAIAPTPGESMTNKVVLEYQDSIGQYSFGYSAPESARSEIRSADGFTRGAFSYVDDTGVIQTAKYTADSVNGFRIEASNLPQPPNPIEDTPEVQAARLEHFRAYEAALKNNQVKNLQESVLINKKNYDNIITTSKMILDDIKNMNDVIIKKHSSISQLNEPITNQPTNQMELKQKPEVKQEIPVVKTSLILPKSNVDIQNRIELRAMDLSTSRAPLKSLSQGKIYGI</sequence>
<protein>
    <recommendedName>
        <fullName evidence="5">Cuticle protein 6</fullName>
    </recommendedName>
</protein>
<dbReference type="InterPro" id="IPR050468">
    <property type="entry name" value="Cuticle_Struct_Prot"/>
</dbReference>
<evidence type="ECO:0000313" key="4">
    <source>
        <dbReference type="Proteomes" id="UP001168990"/>
    </source>
</evidence>
<dbReference type="InterPro" id="IPR000618">
    <property type="entry name" value="Insect_cuticle"/>
</dbReference>
<organism evidence="3 4">
    <name type="scientific">Microctonus aethiopoides</name>
    <dbReference type="NCBI Taxonomy" id="144406"/>
    <lineage>
        <taxon>Eukaryota</taxon>
        <taxon>Metazoa</taxon>
        <taxon>Ecdysozoa</taxon>
        <taxon>Arthropoda</taxon>
        <taxon>Hexapoda</taxon>
        <taxon>Insecta</taxon>
        <taxon>Pterygota</taxon>
        <taxon>Neoptera</taxon>
        <taxon>Endopterygota</taxon>
        <taxon>Hymenoptera</taxon>
        <taxon>Apocrita</taxon>
        <taxon>Ichneumonoidea</taxon>
        <taxon>Braconidae</taxon>
        <taxon>Euphorinae</taxon>
        <taxon>Microctonus</taxon>
    </lineage>
</organism>